<gene>
    <name evidence="1" type="ordered locus">Mpal_2049</name>
</gene>
<protein>
    <submittedName>
        <fullName evidence="1">Transcriptional modulator of MazE/toxin, MazF</fullName>
    </submittedName>
</protein>
<dbReference type="GO" id="GO:0006402">
    <property type="term" value="P:mRNA catabolic process"/>
    <property type="evidence" value="ECO:0007669"/>
    <property type="project" value="TreeGrafter"/>
</dbReference>
<dbReference type="InterPro" id="IPR003477">
    <property type="entry name" value="PemK-like"/>
</dbReference>
<dbReference type="STRING" id="521011.Mpal_2049"/>
<dbReference type="Proteomes" id="UP000002457">
    <property type="component" value="Chromosome"/>
</dbReference>
<dbReference type="GeneID" id="7272030"/>
<dbReference type="GO" id="GO:0003677">
    <property type="term" value="F:DNA binding"/>
    <property type="evidence" value="ECO:0007669"/>
    <property type="project" value="InterPro"/>
</dbReference>
<reference evidence="1 2" key="1">
    <citation type="journal article" date="2015" name="Genome Announc.">
        <title>Complete Genome Sequence of Methanosphaerula palustris E1-9CT, a Hydrogenotrophic Methanogen Isolated from a Minerotrophic Fen Peatland.</title>
        <authorList>
            <person name="Cadillo-Quiroz H."/>
            <person name="Browne P."/>
            <person name="Kyrpides N."/>
            <person name="Woyke T."/>
            <person name="Goodwin L."/>
            <person name="Detter C."/>
            <person name="Yavitt J.B."/>
            <person name="Zinder S.H."/>
        </authorList>
    </citation>
    <scope>NUCLEOTIDE SEQUENCE [LARGE SCALE GENOMIC DNA]</scope>
    <source>
        <strain evidence="2">ATCC BAA-1556 / DSM 19958 / E1-9c</strain>
    </source>
</reference>
<dbReference type="KEGG" id="mpl:Mpal_2049"/>
<dbReference type="InterPro" id="IPR011067">
    <property type="entry name" value="Plasmid_toxin/cell-grow_inhib"/>
</dbReference>
<dbReference type="SUPFAM" id="SSF50118">
    <property type="entry name" value="Cell growth inhibitor/plasmid maintenance toxic component"/>
    <property type="match status" value="1"/>
</dbReference>
<sequence>MTRGDIWLVDLTDAKGHEQRGTRPAIVVGGANGLTLVVPLTSTMSSARFSHTCIISPTRHNGLDVDSVALVFQIVALDRARFRHRIGAVGEPHRLAIVALIRDLLGLD</sequence>
<dbReference type="OrthoDB" id="109270at2157"/>
<accession>B8GDJ7</accession>
<dbReference type="RefSeq" id="WP_012618667.1">
    <property type="nucleotide sequence ID" value="NC_011832.1"/>
</dbReference>
<dbReference type="PANTHER" id="PTHR33988">
    <property type="entry name" value="ENDORIBONUCLEASE MAZF-RELATED"/>
    <property type="match status" value="1"/>
</dbReference>
<dbReference type="GO" id="GO:0016075">
    <property type="term" value="P:rRNA catabolic process"/>
    <property type="evidence" value="ECO:0007669"/>
    <property type="project" value="TreeGrafter"/>
</dbReference>
<dbReference type="eggNOG" id="arCOG03943">
    <property type="taxonomic scope" value="Archaea"/>
</dbReference>
<name>B8GDJ7_METPE</name>
<dbReference type="EMBL" id="CP001338">
    <property type="protein sequence ID" value="ACL17348.1"/>
    <property type="molecule type" value="Genomic_DNA"/>
</dbReference>
<keyword evidence="2" id="KW-1185">Reference proteome</keyword>
<organism evidence="1 2">
    <name type="scientific">Methanosphaerula palustris (strain ATCC BAA-1556 / DSM 19958 / E1-9c)</name>
    <dbReference type="NCBI Taxonomy" id="521011"/>
    <lineage>
        <taxon>Archaea</taxon>
        <taxon>Methanobacteriati</taxon>
        <taxon>Methanobacteriota</taxon>
        <taxon>Stenosarchaea group</taxon>
        <taxon>Methanomicrobia</taxon>
        <taxon>Methanomicrobiales</taxon>
        <taxon>Methanoregulaceae</taxon>
        <taxon>Methanosphaerula</taxon>
    </lineage>
</organism>
<dbReference type="Pfam" id="PF02452">
    <property type="entry name" value="PemK_toxin"/>
    <property type="match status" value="1"/>
</dbReference>
<dbReference type="Gene3D" id="2.30.30.110">
    <property type="match status" value="1"/>
</dbReference>
<evidence type="ECO:0000313" key="1">
    <source>
        <dbReference type="EMBL" id="ACL17348.1"/>
    </source>
</evidence>
<dbReference type="AlphaFoldDB" id="B8GDJ7"/>
<evidence type="ECO:0000313" key="2">
    <source>
        <dbReference type="Proteomes" id="UP000002457"/>
    </source>
</evidence>
<proteinExistence type="predicted"/>
<dbReference type="HOGENOM" id="CLU_121823_1_2_2"/>
<dbReference type="GO" id="GO:0004521">
    <property type="term" value="F:RNA endonuclease activity"/>
    <property type="evidence" value="ECO:0007669"/>
    <property type="project" value="TreeGrafter"/>
</dbReference>